<dbReference type="SUPFAM" id="SSF56112">
    <property type="entry name" value="Protein kinase-like (PK-like)"/>
    <property type="match status" value="2"/>
</dbReference>
<keyword evidence="18" id="KW-0472">Membrane</keyword>
<evidence type="ECO:0000256" key="18">
    <source>
        <dbReference type="SAM" id="Phobius"/>
    </source>
</evidence>
<dbReference type="PANTHER" id="PTHR27002">
    <property type="entry name" value="RECEPTOR-LIKE SERINE/THREONINE-PROTEIN KINASE SD1-8"/>
    <property type="match status" value="1"/>
</dbReference>
<dbReference type="SMART" id="SM00108">
    <property type="entry name" value="B_lectin"/>
    <property type="match status" value="1"/>
</dbReference>
<keyword evidence="23" id="KW-1185">Reference proteome</keyword>
<evidence type="ECO:0000256" key="7">
    <source>
        <dbReference type="ARBA" id="ARBA00022679"/>
    </source>
</evidence>
<feature type="chain" id="PRO_5041902663" description="non-specific serine/threonine protein kinase" evidence="19">
    <location>
        <begin position="20"/>
        <end position="1498"/>
    </location>
</feature>
<dbReference type="InterPro" id="IPR014710">
    <property type="entry name" value="RmlC-like_jellyroll"/>
</dbReference>
<dbReference type="InterPro" id="IPR003609">
    <property type="entry name" value="Pan_app"/>
</dbReference>
<keyword evidence="8 19" id="KW-0732">Signal</keyword>
<feature type="domain" description="Protein kinase" evidence="20">
    <location>
        <begin position="1188"/>
        <end position="1474"/>
    </location>
</feature>
<dbReference type="SUPFAM" id="SSF51110">
    <property type="entry name" value="alpha-D-mannose-specific plant lectins"/>
    <property type="match status" value="1"/>
</dbReference>
<dbReference type="InterPro" id="IPR001245">
    <property type="entry name" value="Ser-Thr/Tyr_kinase_cat_dom"/>
</dbReference>
<evidence type="ECO:0000256" key="1">
    <source>
        <dbReference type="ARBA" id="ARBA00004251"/>
    </source>
</evidence>
<dbReference type="Pfam" id="PF00314">
    <property type="entry name" value="Thaumatin"/>
    <property type="match status" value="1"/>
</dbReference>
<comment type="catalytic activity">
    <reaction evidence="16">
        <text>L-seryl-[protein] + ATP = O-phospho-L-seryl-[protein] + ADP + H(+)</text>
        <dbReference type="Rhea" id="RHEA:17989"/>
        <dbReference type="Rhea" id="RHEA-COMP:9863"/>
        <dbReference type="Rhea" id="RHEA-COMP:11604"/>
        <dbReference type="ChEBI" id="CHEBI:15378"/>
        <dbReference type="ChEBI" id="CHEBI:29999"/>
        <dbReference type="ChEBI" id="CHEBI:30616"/>
        <dbReference type="ChEBI" id="CHEBI:83421"/>
        <dbReference type="ChEBI" id="CHEBI:456216"/>
        <dbReference type="EC" id="2.7.11.1"/>
    </reaction>
</comment>
<dbReference type="InterPro" id="IPR036426">
    <property type="entry name" value="Bulb-type_lectin_dom_sf"/>
</dbReference>
<proteinExistence type="inferred from homology"/>
<dbReference type="Pfam" id="PF01453">
    <property type="entry name" value="B_lectin"/>
    <property type="match status" value="1"/>
</dbReference>
<dbReference type="Gene3D" id="3.30.200.20">
    <property type="entry name" value="Phosphorylase Kinase, domain 1"/>
    <property type="match status" value="2"/>
</dbReference>
<keyword evidence="14" id="KW-0325">Glycoprotein</keyword>
<evidence type="ECO:0000313" key="23">
    <source>
        <dbReference type="Proteomes" id="UP001293254"/>
    </source>
</evidence>
<evidence type="ECO:0000256" key="4">
    <source>
        <dbReference type="ARBA" id="ARBA00022475"/>
    </source>
</evidence>
<dbReference type="PROSITE" id="PS00316">
    <property type="entry name" value="THAUMATIN_1"/>
    <property type="match status" value="1"/>
</dbReference>
<reference evidence="22" key="2">
    <citation type="journal article" date="2024" name="Plant">
        <title>Genomic evolution and insights into agronomic trait innovations of Sesamum species.</title>
        <authorList>
            <person name="Miao H."/>
            <person name="Wang L."/>
            <person name="Qu L."/>
            <person name="Liu H."/>
            <person name="Sun Y."/>
            <person name="Le M."/>
            <person name="Wang Q."/>
            <person name="Wei S."/>
            <person name="Zheng Y."/>
            <person name="Lin W."/>
            <person name="Duan Y."/>
            <person name="Cao H."/>
            <person name="Xiong S."/>
            <person name="Wang X."/>
            <person name="Wei L."/>
            <person name="Li C."/>
            <person name="Ma Q."/>
            <person name="Ju M."/>
            <person name="Zhao R."/>
            <person name="Li G."/>
            <person name="Mu C."/>
            <person name="Tian Q."/>
            <person name="Mei H."/>
            <person name="Zhang T."/>
            <person name="Gao T."/>
            <person name="Zhang H."/>
        </authorList>
    </citation>
    <scope>NUCLEOTIDE SEQUENCE</scope>
    <source>
        <strain evidence="22">3651</strain>
    </source>
</reference>
<dbReference type="CDD" id="cd14066">
    <property type="entry name" value="STKc_IRAK"/>
    <property type="match status" value="1"/>
</dbReference>
<evidence type="ECO:0000256" key="13">
    <source>
        <dbReference type="ARBA" id="ARBA00023157"/>
    </source>
</evidence>
<sequence>MRLPNLLIFSLLFAITSEALVQGFCVADLSLPAGPAGYPFKKPASVTENNFFYHNLATRGSTNNNVGAGMERQFPAFNGLGISIPQQVSSLDTLKPGDRLNSSSQLISANGIFSLGFTFLDASGDHAYLSITHTNSIYYPVWIGNREQPAFGNQDPFLTLDNTGKLIIAHGINGGESIELYAGESSKKINVSTTLLDTGNLVVKDGEVILWQSFDHPTDALLPGMKLGVNRRTGRKRMLTSWFRPVDPAPGAFTLEWDPSVGRLLVRRRGVIYWTSGELKDYYDEWSGLRIKEFDNILTKPDPANLNYNFSVVRNGDEEYFTYSLIHDPDLTPDNRNVSAIRLDDQGYIYDRDRPTIAKAKFDLTSGDFKHVNGTPARSVYDSNSSLSMSDCRDKCWNDCDCVGYTSGNDSGCVYWRGKNLEFVRSNPPDGSLPDTFVLLDSVSSRQAKKRHVEIISVAASMAIVLFILATIVALFVTRKTEKGTMTEDHQFHDLLRLDGFTETIELEHGGANNHQNLRMFAYESIQSATNNFSSDYKLGQGGFGPGKTSEGQDIAVKLLSRQSGQGLVEFKTELILISKLQHVNLVKLLGFCVHGDDKMIIYDYMPNKSLDFFIFGPSEREHLNWQQRFNIIEGIAQGLLYLHKYSRLKIIHRDLKPSNILLDKDMNPKISDFGLARIFKQNASEANTNRRVGTYGYMAPEYAMQGIFSVKSDVYSFGVLVLEIVSGRKNNSFHEIEGPLNLVEYGWELWRNDCAIQLMDPTLRASCIIDQVQRCIHVGLLCVENHAVDRPTIEDVISMLKNETNSLPMPKNPAFITRNGVVEEVEQCKSDQVSHSNTAEFFDSLMVFDGDLLCDFVTGVYSSAVFTFVNKCEFTVWPGIFFNQGTLPTSGFPLETGESKIIDAPSSWGGRLWGRTNCGNDSSGRFSCVTGDCGTGKLECDGGRTVPTVTLAEFQLDSVAEMDFYDVSLVYGYNLPILVAPLSGSGASCVETGCVADVNAACPSELRVTSVGGEGVACKSACQAFLEDQYCCKGANNTPDNCKPTQYSQVFKSACPQAFSYMFDDANTTYSCKGADYTITFCPLSNASQPSNRSSPPSKPGSTSSSKGMKKNIKIILIVVSAVVLVILAVALCIMRKIKQGKREEKLHELLTLDGYTETYELDGDGAKNHDLRRFTYASIISATNNFSLDHKLGQGGFGPVYKGKTPEGQDIAVKILSRQSGQGLLEFKTELILISKLQHVNLVKLLGFCIHGDDKMLIYDYMPNKSLDFFLFSPSTREQLDWQQRFNIIEGTAQGLLYLHKHSRLKIIHRDLKPSNILLDENMNPKISDFGLARIFKQNIDEANTNRRVGTYGYMAPEYAMQGIFSVKSDVYSFGILVLEIVSGRRINSFHQIEGPLNLVEYAWELWRKDSAMELMDPTLRASCVTNQLQRCIHIGLLCVENHAVDRPTIEDVILMLKNEMSSFPIPKNPSFITRKSILEKVEGIIPPEKSSVQGR</sequence>
<dbReference type="Gene3D" id="1.10.510.10">
    <property type="entry name" value="Transferase(Phosphotransferase) domain 1"/>
    <property type="match status" value="2"/>
</dbReference>
<evidence type="ECO:0000256" key="10">
    <source>
        <dbReference type="ARBA" id="ARBA00022777"/>
    </source>
</evidence>
<evidence type="ECO:0000256" key="19">
    <source>
        <dbReference type="SAM" id="SignalP"/>
    </source>
</evidence>
<evidence type="ECO:0000256" key="14">
    <source>
        <dbReference type="ARBA" id="ARBA00023180"/>
    </source>
</evidence>
<keyword evidence="4" id="KW-1003">Cell membrane</keyword>
<dbReference type="SMART" id="SM00205">
    <property type="entry name" value="THN"/>
    <property type="match status" value="1"/>
</dbReference>
<feature type="signal peptide" evidence="19">
    <location>
        <begin position="1"/>
        <end position="19"/>
    </location>
</feature>
<evidence type="ECO:0000256" key="15">
    <source>
        <dbReference type="ARBA" id="ARBA00047899"/>
    </source>
</evidence>
<reference evidence="22" key="1">
    <citation type="submission" date="2020-06" db="EMBL/GenBank/DDBJ databases">
        <authorList>
            <person name="Li T."/>
            <person name="Hu X."/>
            <person name="Zhang T."/>
            <person name="Song X."/>
            <person name="Zhang H."/>
            <person name="Dai N."/>
            <person name="Sheng W."/>
            <person name="Hou X."/>
            <person name="Wei L."/>
        </authorList>
    </citation>
    <scope>NUCLEOTIDE SEQUENCE</scope>
    <source>
        <strain evidence="22">3651</strain>
        <tissue evidence="22">Leaf</tissue>
    </source>
</reference>
<dbReference type="PRINTS" id="PR00347">
    <property type="entry name" value="THAUMATIN"/>
</dbReference>
<dbReference type="PROSITE" id="PS00108">
    <property type="entry name" value="PROTEIN_KINASE_ST"/>
    <property type="match status" value="2"/>
</dbReference>
<comment type="subcellular location">
    <subcellularLocation>
        <location evidence="1">Cell membrane</location>
        <topology evidence="1">Single-pass type I membrane protein</topology>
    </subcellularLocation>
</comment>
<dbReference type="InterPro" id="IPR017949">
    <property type="entry name" value="Thaumatin_CS"/>
</dbReference>
<accession>A0AAE1YT40</accession>
<evidence type="ECO:0000256" key="12">
    <source>
        <dbReference type="ARBA" id="ARBA00022992"/>
    </source>
</evidence>
<evidence type="ECO:0000256" key="6">
    <source>
        <dbReference type="ARBA" id="ARBA00022535"/>
    </source>
</evidence>
<evidence type="ECO:0000259" key="20">
    <source>
        <dbReference type="PROSITE" id="PS50011"/>
    </source>
</evidence>
<feature type="transmembrane region" description="Helical" evidence="18">
    <location>
        <begin position="1116"/>
        <end position="1139"/>
    </location>
</feature>
<dbReference type="FunFam" id="1.10.510.10:FF:000060">
    <property type="entry name" value="G-type lectin S-receptor-like serine/threonine-protein kinase"/>
    <property type="match status" value="2"/>
</dbReference>
<evidence type="ECO:0000256" key="2">
    <source>
        <dbReference type="ARBA" id="ARBA00010607"/>
    </source>
</evidence>
<dbReference type="InterPro" id="IPR000719">
    <property type="entry name" value="Prot_kinase_dom"/>
</dbReference>
<evidence type="ECO:0000313" key="22">
    <source>
        <dbReference type="EMBL" id="KAK4435526.1"/>
    </source>
</evidence>
<organism evidence="22 23">
    <name type="scientific">Sesamum alatum</name>
    <dbReference type="NCBI Taxonomy" id="300844"/>
    <lineage>
        <taxon>Eukaryota</taxon>
        <taxon>Viridiplantae</taxon>
        <taxon>Streptophyta</taxon>
        <taxon>Embryophyta</taxon>
        <taxon>Tracheophyta</taxon>
        <taxon>Spermatophyta</taxon>
        <taxon>Magnoliopsida</taxon>
        <taxon>eudicotyledons</taxon>
        <taxon>Gunneridae</taxon>
        <taxon>Pentapetalae</taxon>
        <taxon>asterids</taxon>
        <taxon>lamiids</taxon>
        <taxon>Lamiales</taxon>
        <taxon>Pedaliaceae</taxon>
        <taxon>Sesamum</taxon>
    </lineage>
</organism>
<gene>
    <name evidence="22" type="ORF">Salat_0716100</name>
</gene>
<dbReference type="PROSITE" id="PS50011">
    <property type="entry name" value="PROTEIN_KINASE_DOM"/>
    <property type="match status" value="2"/>
</dbReference>
<dbReference type="SUPFAM" id="SSF49870">
    <property type="entry name" value="Osmotin, thaumatin-like protein"/>
    <property type="match status" value="1"/>
</dbReference>
<keyword evidence="13" id="KW-1015">Disulfide bond</keyword>
<keyword evidence="7" id="KW-0808">Transferase</keyword>
<evidence type="ECO:0000256" key="8">
    <source>
        <dbReference type="ARBA" id="ARBA00022729"/>
    </source>
</evidence>
<keyword evidence="10 22" id="KW-0418">Kinase</keyword>
<dbReference type="GO" id="GO:0004674">
    <property type="term" value="F:protein serine/threonine kinase activity"/>
    <property type="evidence" value="ECO:0007669"/>
    <property type="project" value="UniProtKB-KW"/>
</dbReference>
<keyword evidence="11" id="KW-0067">ATP-binding</keyword>
<dbReference type="GO" id="GO:0005524">
    <property type="term" value="F:ATP binding"/>
    <property type="evidence" value="ECO:0007669"/>
    <property type="project" value="UniProtKB-KW"/>
</dbReference>
<feature type="domain" description="Protein kinase" evidence="20">
    <location>
        <begin position="533"/>
        <end position="816"/>
    </location>
</feature>
<dbReference type="PROSITE" id="PS50927">
    <property type="entry name" value="BULB_LECTIN"/>
    <property type="match status" value="1"/>
</dbReference>
<dbReference type="InterPro" id="IPR008271">
    <property type="entry name" value="Ser/Thr_kinase_AS"/>
</dbReference>
<dbReference type="PROSITE" id="PS51367">
    <property type="entry name" value="THAUMATIN_2"/>
    <property type="match status" value="1"/>
</dbReference>
<dbReference type="FunFam" id="3.30.200.20:FF:000217">
    <property type="entry name" value="probable LRR receptor-like serine/threonine-protein kinase At1g53430"/>
    <property type="match status" value="1"/>
</dbReference>
<dbReference type="FunFam" id="2.60.110.10:FF:000002">
    <property type="entry name" value="Thaumatin-like protein 1a"/>
    <property type="match status" value="1"/>
</dbReference>
<dbReference type="Pfam" id="PF08276">
    <property type="entry name" value="PAN_2"/>
    <property type="match status" value="1"/>
</dbReference>
<evidence type="ECO:0000259" key="21">
    <source>
        <dbReference type="PROSITE" id="PS50927"/>
    </source>
</evidence>
<evidence type="ECO:0000256" key="17">
    <source>
        <dbReference type="SAM" id="MobiDB-lite"/>
    </source>
</evidence>
<dbReference type="EC" id="2.7.11.1" evidence="3"/>
<dbReference type="CDD" id="cd00028">
    <property type="entry name" value="B_lectin"/>
    <property type="match status" value="1"/>
</dbReference>
<protein>
    <recommendedName>
        <fullName evidence="3">non-specific serine/threonine protein kinase</fullName>
        <ecNumber evidence="3">2.7.11.1</ecNumber>
    </recommendedName>
</protein>
<dbReference type="Proteomes" id="UP001293254">
    <property type="component" value="Unassembled WGS sequence"/>
</dbReference>
<feature type="region of interest" description="Disordered" evidence="17">
    <location>
        <begin position="1088"/>
        <end position="1108"/>
    </location>
</feature>
<dbReference type="GO" id="GO:0030553">
    <property type="term" value="F:cGMP binding"/>
    <property type="evidence" value="ECO:0007669"/>
    <property type="project" value="UniProtKB-KW"/>
</dbReference>
<dbReference type="Gene3D" id="2.60.110.10">
    <property type="entry name" value="Thaumatin"/>
    <property type="match status" value="1"/>
</dbReference>
<name>A0AAE1YT40_9LAMI</name>
<dbReference type="Pfam" id="PF07714">
    <property type="entry name" value="PK_Tyr_Ser-Thr"/>
    <property type="match status" value="2"/>
</dbReference>
<keyword evidence="18" id="KW-0812">Transmembrane</keyword>
<evidence type="ECO:0000256" key="16">
    <source>
        <dbReference type="ARBA" id="ARBA00048679"/>
    </source>
</evidence>
<dbReference type="InterPro" id="IPR011009">
    <property type="entry name" value="Kinase-like_dom_sf"/>
</dbReference>
<keyword evidence="18" id="KW-1133">Transmembrane helix</keyword>
<dbReference type="Gene3D" id="2.60.120.10">
    <property type="entry name" value="Jelly Rolls"/>
    <property type="match status" value="1"/>
</dbReference>
<dbReference type="GO" id="GO:0005886">
    <property type="term" value="C:plasma membrane"/>
    <property type="evidence" value="ECO:0007669"/>
    <property type="project" value="UniProtKB-SubCell"/>
</dbReference>
<dbReference type="InterPro" id="IPR001480">
    <property type="entry name" value="Bulb-type_lectin_dom"/>
</dbReference>
<keyword evidence="5" id="KW-0723">Serine/threonine-protein kinase</keyword>
<keyword evidence="9" id="KW-0547">Nucleotide-binding</keyword>
<dbReference type="CDD" id="cd09218">
    <property type="entry name" value="TLP-PA"/>
    <property type="match status" value="1"/>
</dbReference>
<dbReference type="InterPro" id="IPR001938">
    <property type="entry name" value="Thaumatin"/>
</dbReference>
<dbReference type="FunFam" id="3.30.200.20:FF:000951">
    <property type="entry name" value="Uncharacterized protein"/>
    <property type="match status" value="1"/>
</dbReference>
<comment type="caution">
    <text evidence="22">The sequence shown here is derived from an EMBL/GenBank/DDBJ whole genome shotgun (WGS) entry which is preliminary data.</text>
</comment>
<evidence type="ECO:0000256" key="5">
    <source>
        <dbReference type="ARBA" id="ARBA00022527"/>
    </source>
</evidence>
<dbReference type="PANTHER" id="PTHR27002:SF1082">
    <property type="entry name" value="OS06G0693000 PROTEIN"/>
    <property type="match status" value="1"/>
</dbReference>
<evidence type="ECO:0000256" key="9">
    <source>
        <dbReference type="ARBA" id="ARBA00022741"/>
    </source>
</evidence>
<comment type="similarity">
    <text evidence="2">Belongs to the thaumatin family.</text>
</comment>
<dbReference type="Gene3D" id="2.90.10.10">
    <property type="entry name" value="Bulb-type lectin domain"/>
    <property type="match status" value="1"/>
</dbReference>
<dbReference type="InterPro" id="IPR037176">
    <property type="entry name" value="Osmotin/thaumatin-like_sf"/>
</dbReference>
<dbReference type="EMBL" id="JACGWO010000002">
    <property type="protein sequence ID" value="KAK4435526.1"/>
    <property type="molecule type" value="Genomic_DNA"/>
</dbReference>
<evidence type="ECO:0000256" key="11">
    <source>
        <dbReference type="ARBA" id="ARBA00022840"/>
    </source>
</evidence>
<feature type="compositionally biased region" description="Low complexity" evidence="17">
    <location>
        <begin position="1095"/>
        <end position="1108"/>
    </location>
</feature>
<keyword evidence="12" id="KW-0142">cGMP-binding</keyword>
<keyword evidence="6" id="KW-0140">cGMP</keyword>
<comment type="catalytic activity">
    <reaction evidence="15">
        <text>L-threonyl-[protein] + ATP = O-phospho-L-threonyl-[protein] + ADP + H(+)</text>
        <dbReference type="Rhea" id="RHEA:46608"/>
        <dbReference type="Rhea" id="RHEA-COMP:11060"/>
        <dbReference type="Rhea" id="RHEA-COMP:11605"/>
        <dbReference type="ChEBI" id="CHEBI:15378"/>
        <dbReference type="ChEBI" id="CHEBI:30013"/>
        <dbReference type="ChEBI" id="CHEBI:30616"/>
        <dbReference type="ChEBI" id="CHEBI:61977"/>
        <dbReference type="ChEBI" id="CHEBI:456216"/>
        <dbReference type="EC" id="2.7.11.1"/>
    </reaction>
</comment>
<feature type="domain" description="Bulb-type lectin" evidence="21">
    <location>
        <begin position="91"/>
        <end position="216"/>
    </location>
</feature>
<feature type="transmembrane region" description="Helical" evidence="18">
    <location>
        <begin position="455"/>
        <end position="477"/>
    </location>
</feature>
<evidence type="ECO:0000256" key="3">
    <source>
        <dbReference type="ARBA" id="ARBA00012513"/>
    </source>
</evidence>
<dbReference type="SMART" id="SM00220">
    <property type="entry name" value="S_TKc"/>
    <property type="match status" value="2"/>
</dbReference>